<gene>
    <name evidence="2" type="ORF">C834K_0651</name>
</gene>
<dbReference type="AlphaFoldDB" id="A0A3B0PSY7"/>
<feature type="transmembrane region" description="Helical" evidence="1">
    <location>
        <begin position="62"/>
        <end position="81"/>
    </location>
</feature>
<keyword evidence="1" id="KW-0812">Transmembrane</keyword>
<dbReference type="InterPro" id="IPR010792">
    <property type="entry name" value="DUF1389"/>
</dbReference>
<dbReference type="Pfam" id="PF07146">
    <property type="entry name" value="DUF1389"/>
    <property type="match status" value="1"/>
</dbReference>
<organism evidence="2 3">
    <name type="scientific">Chlamydia poikilotherma</name>
    <dbReference type="NCBI Taxonomy" id="1967783"/>
    <lineage>
        <taxon>Bacteria</taxon>
        <taxon>Pseudomonadati</taxon>
        <taxon>Chlamydiota</taxon>
        <taxon>Chlamydiia</taxon>
        <taxon>Chlamydiales</taxon>
        <taxon>Chlamydiaceae</taxon>
        <taxon>Chlamydia/Chlamydophila group</taxon>
        <taxon>Chlamydia</taxon>
    </lineage>
</organism>
<protein>
    <submittedName>
        <fullName evidence="2">Uncharacterized protein</fullName>
    </submittedName>
</protein>
<keyword evidence="1" id="KW-1133">Transmembrane helix</keyword>
<dbReference type="KEGG" id="chla:C834K_0651"/>
<dbReference type="EMBL" id="LS992154">
    <property type="protein sequence ID" value="SYX09101.1"/>
    <property type="molecule type" value="Genomic_DNA"/>
</dbReference>
<keyword evidence="1" id="KW-0472">Membrane</keyword>
<evidence type="ECO:0000313" key="2">
    <source>
        <dbReference type="EMBL" id="SYX09101.1"/>
    </source>
</evidence>
<sequence>MRIDNQKPMDTQAGNRAATPSVSDIFAKSKISYALITLVTLFAIGIIALSVAIPVLGLTISVGLPLIAAAAFGCITALIGLQRIYVHRRNRIIENKKIPDKLRERIFAKYPRAFLSHIYKKDGSTATVCMLDKYNLSFDQLYRLGVLASGADIDPSTDSQELLAAFNSLSQESRENLKNLMRKGQLDLDSIIEENCPCCWLEIFSSKVLQDYSSDILNSLITGQMAFSGIFHPKYLPVFSSISMRDYRTLSAATERSTYTIWKEDANVKAIVDAALTAQPSLSKADREEFLIWLYSGLGICTLNTEAKALLKDLSDYQGQYLNKFSQKQIWNRILEISTDPNDVEFQPSLAYKTWEEWE</sequence>
<dbReference type="OrthoDB" id="9817687at2"/>
<keyword evidence="3" id="KW-1185">Reference proteome</keyword>
<name>A0A3B0PSY7_9CHLA</name>
<feature type="transmembrane region" description="Helical" evidence="1">
    <location>
        <begin position="33"/>
        <end position="56"/>
    </location>
</feature>
<dbReference type="RefSeq" id="WP_117274400.1">
    <property type="nucleotide sequence ID" value="NZ_LS992154.1"/>
</dbReference>
<accession>A0A3B0PSY7</accession>
<dbReference type="Proteomes" id="UP000258476">
    <property type="component" value="Chromosome"/>
</dbReference>
<reference evidence="3" key="1">
    <citation type="submission" date="2017-11" db="EMBL/GenBank/DDBJ databases">
        <authorList>
            <person name="Seth-Smith MB H."/>
        </authorList>
    </citation>
    <scope>NUCLEOTIDE SEQUENCE [LARGE SCALE GENOMIC DNA]</scope>
</reference>
<evidence type="ECO:0000313" key="3">
    <source>
        <dbReference type="Proteomes" id="UP000258476"/>
    </source>
</evidence>
<evidence type="ECO:0000256" key="1">
    <source>
        <dbReference type="SAM" id="Phobius"/>
    </source>
</evidence>
<proteinExistence type="predicted"/>